<gene>
    <name evidence="3" type="primary">betA_4</name>
    <name evidence="3" type="ORF">LMG23994_06547</name>
</gene>
<dbReference type="Pfam" id="PF05834">
    <property type="entry name" value="Lycopene_cycl"/>
    <property type="match status" value="1"/>
</dbReference>
<keyword evidence="3" id="KW-0560">Oxidoreductase</keyword>
<dbReference type="SUPFAM" id="SSF51905">
    <property type="entry name" value="FAD/NAD(P)-binding domain"/>
    <property type="match status" value="1"/>
</dbReference>
<dbReference type="EMBL" id="CAJZAF010000058">
    <property type="protein sequence ID" value="CAG9187088.1"/>
    <property type="molecule type" value="Genomic_DNA"/>
</dbReference>
<dbReference type="GO" id="GO:0008802">
    <property type="term" value="F:betaine-aldehyde dehydrogenase (NAD+) activity"/>
    <property type="evidence" value="ECO:0007669"/>
    <property type="project" value="UniProtKB-EC"/>
</dbReference>
<dbReference type="EC" id="1.2.1.8" evidence="3"/>
<comment type="caution">
    <text evidence="3">The sequence shown here is derived from an EMBL/GenBank/DDBJ whole genome shotgun (WGS) entry which is preliminary data.</text>
</comment>
<dbReference type="Gene3D" id="3.50.50.60">
    <property type="entry name" value="FAD/NAD(P)-binding domain"/>
    <property type="match status" value="1"/>
</dbReference>
<proteinExistence type="inferred from homology"/>
<accession>A0ABN7ZPB8</accession>
<dbReference type="PANTHER" id="PTHR11552:SF147">
    <property type="entry name" value="CHOLINE DEHYDROGENASE, MITOCHONDRIAL"/>
    <property type="match status" value="1"/>
</dbReference>
<name>A0ABN7ZPB8_9BURK</name>
<keyword evidence="4" id="KW-1185">Reference proteome</keyword>
<feature type="region of interest" description="Disordered" evidence="2">
    <location>
        <begin position="70"/>
        <end position="116"/>
    </location>
</feature>
<evidence type="ECO:0000313" key="4">
    <source>
        <dbReference type="Proteomes" id="UP000701702"/>
    </source>
</evidence>
<evidence type="ECO:0000313" key="3">
    <source>
        <dbReference type="EMBL" id="CAG9187088.1"/>
    </source>
</evidence>
<evidence type="ECO:0000256" key="2">
    <source>
        <dbReference type="SAM" id="MobiDB-lite"/>
    </source>
</evidence>
<evidence type="ECO:0000256" key="1">
    <source>
        <dbReference type="ARBA" id="ARBA00010790"/>
    </source>
</evidence>
<organism evidence="3 4">
    <name type="scientific">Cupriavidus pinatubonensis</name>
    <dbReference type="NCBI Taxonomy" id="248026"/>
    <lineage>
        <taxon>Bacteria</taxon>
        <taxon>Pseudomonadati</taxon>
        <taxon>Pseudomonadota</taxon>
        <taxon>Betaproteobacteria</taxon>
        <taxon>Burkholderiales</taxon>
        <taxon>Burkholderiaceae</taxon>
        <taxon>Cupriavidus</taxon>
    </lineage>
</organism>
<reference evidence="3 4" key="1">
    <citation type="submission" date="2021-08" db="EMBL/GenBank/DDBJ databases">
        <authorList>
            <person name="Peeters C."/>
        </authorList>
    </citation>
    <scope>NUCLEOTIDE SEQUENCE [LARGE SCALE GENOMIC DNA]</scope>
    <source>
        <strain evidence="3 4">LMG 23994</strain>
    </source>
</reference>
<dbReference type="Proteomes" id="UP000701702">
    <property type="component" value="Unassembled WGS sequence"/>
</dbReference>
<protein>
    <submittedName>
        <fullName evidence="3">Oxygen-dependent choline dehydrogenase</fullName>
        <ecNumber evidence="3">1.2.1.8</ecNumber>
    </submittedName>
</protein>
<dbReference type="PANTHER" id="PTHR11552">
    <property type="entry name" value="GLUCOSE-METHANOL-CHOLINE GMC OXIDOREDUCTASE"/>
    <property type="match status" value="1"/>
</dbReference>
<dbReference type="InterPro" id="IPR036188">
    <property type="entry name" value="FAD/NAD-bd_sf"/>
</dbReference>
<dbReference type="InterPro" id="IPR012132">
    <property type="entry name" value="GMC_OxRdtase"/>
</dbReference>
<sequence length="149" mass="16018">MNAYDYVVVGGGSAGCAIASRLSEDPEVTVCLLEAGGPDKSVLIHAPVGVVAMMPTKINNYGYETVPQKGLNGRKGYQPRGKTLGGSRRRSFRRRQGHRQRGRCQGGQGCGDRTGRLHGTRDCRELGLFDNFTPNFEIVAPNGNIASPL</sequence>
<feature type="compositionally biased region" description="Basic residues" evidence="2">
    <location>
        <begin position="87"/>
        <end position="102"/>
    </location>
</feature>
<comment type="similarity">
    <text evidence="1">Belongs to the GMC oxidoreductase family.</text>
</comment>